<dbReference type="Gene3D" id="3.60.20.10">
    <property type="entry name" value="Glutamine Phosphoribosylpyrophosphate, subunit 1, domain 1"/>
    <property type="match status" value="1"/>
</dbReference>
<proteinExistence type="predicted"/>
<keyword evidence="2" id="KW-1185">Reference proteome</keyword>
<dbReference type="SUPFAM" id="SSF56235">
    <property type="entry name" value="N-terminal nucleophile aminohydrolases (Ntn hydrolases)"/>
    <property type="match status" value="1"/>
</dbReference>
<gene>
    <name evidence="1" type="ORF">G3A44_19920</name>
</gene>
<dbReference type="RefSeq" id="WP_163459499.1">
    <property type="nucleotide sequence ID" value="NZ_JAAGOH010000036.1"/>
</dbReference>
<protein>
    <submittedName>
        <fullName evidence="1">MFS transporter</fullName>
    </submittedName>
</protein>
<sequence>MSTVLAVATPQAIVIGSETLLMQGETRLGHAYGDNPKLYTVGHSCIGLTGTVAHYSALILALRSLGEDCRLGSVEQVFETFNRVHRKLKDEFFLNPKKQPDDAYEANHISALVANGSGLYGVYAHREVLRFDRFWANGTGRPYALGAMHCAWNAAQDSGAAPDALAIARQGLGAAMEFDRASGGAMRLYRFMPGSDAGPECLTPPT</sequence>
<organism evidence="1 2">
    <name type="scientific">Ideonella livida</name>
    <dbReference type="NCBI Taxonomy" id="2707176"/>
    <lineage>
        <taxon>Bacteria</taxon>
        <taxon>Pseudomonadati</taxon>
        <taxon>Pseudomonadota</taxon>
        <taxon>Betaproteobacteria</taxon>
        <taxon>Burkholderiales</taxon>
        <taxon>Sphaerotilaceae</taxon>
        <taxon>Ideonella</taxon>
    </lineage>
</organism>
<dbReference type="EMBL" id="JAAGOH010000036">
    <property type="protein sequence ID" value="NDY93463.1"/>
    <property type="molecule type" value="Genomic_DNA"/>
</dbReference>
<evidence type="ECO:0000313" key="1">
    <source>
        <dbReference type="EMBL" id="NDY93463.1"/>
    </source>
</evidence>
<comment type="caution">
    <text evidence="1">The sequence shown here is derived from an EMBL/GenBank/DDBJ whole genome shotgun (WGS) entry which is preliminary data.</text>
</comment>
<evidence type="ECO:0000313" key="2">
    <source>
        <dbReference type="Proteomes" id="UP000484255"/>
    </source>
</evidence>
<reference evidence="1 2" key="1">
    <citation type="submission" date="2020-02" db="EMBL/GenBank/DDBJ databases">
        <title>Ideonella bacterium strain TBM-1.</title>
        <authorList>
            <person name="Chen W.-M."/>
        </authorList>
    </citation>
    <scope>NUCLEOTIDE SEQUENCE [LARGE SCALE GENOMIC DNA]</scope>
    <source>
        <strain evidence="1 2">TBM-1</strain>
    </source>
</reference>
<name>A0A7C9TN36_9BURK</name>
<dbReference type="InterPro" id="IPR029055">
    <property type="entry name" value="Ntn_hydrolases_N"/>
</dbReference>
<dbReference type="AlphaFoldDB" id="A0A7C9TN36"/>
<accession>A0A7C9TN36</accession>
<dbReference type="Proteomes" id="UP000484255">
    <property type="component" value="Unassembled WGS sequence"/>
</dbReference>